<organism evidence="1 2">
    <name type="scientific">Puccinia coronata f. sp. avenae</name>
    <dbReference type="NCBI Taxonomy" id="200324"/>
    <lineage>
        <taxon>Eukaryota</taxon>
        <taxon>Fungi</taxon>
        <taxon>Dikarya</taxon>
        <taxon>Basidiomycota</taxon>
        <taxon>Pucciniomycotina</taxon>
        <taxon>Pucciniomycetes</taxon>
        <taxon>Pucciniales</taxon>
        <taxon>Pucciniaceae</taxon>
        <taxon>Puccinia</taxon>
    </lineage>
</organism>
<comment type="caution">
    <text evidence="1">The sequence shown here is derived from an EMBL/GenBank/DDBJ whole genome shotgun (WGS) entry which is preliminary data.</text>
</comment>
<dbReference type="EMBL" id="PGCI01000326">
    <property type="protein sequence ID" value="PLW29583.1"/>
    <property type="molecule type" value="Genomic_DNA"/>
</dbReference>
<gene>
    <name evidence="1" type="ORF">PCASD_20475</name>
</gene>
<dbReference type="Proteomes" id="UP000235392">
    <property type="component" value="Unassembled WGS sequence"/>
</dbReference>
<name>A0A2N5TVR4_9BASI</name>
<proteinExistence type="predicted"/>
<reference evidence="1 2" key="1">
    <citation type="submission" date="2017-11" db="EMBL/GenBank/DDBJ databases">
        <title>De novo assembly and phasing of dikaryotic genomes from two isolates of Puccinia coronata f. sp. avenae, the causal agent of oat crown rust.</title>
        <authorList>
            <person name="Miller M.E."/>
            <person name="Zhang Y."/>
            <person name="Omidvar V."/>
            <person name="Sperschneider J."/>
            <person name="Schwessinger B."/>
            <person name="Raley C."/>
            <person name="Palmer J.M."/>
            <person name="Garnica D."/>
            <person name="Upadhyaya N."/>
            <person name="Rathjen J."/>
            <person name="Taylor J.M."/>
            <person name="Park R.F."/>
            <person name="Dodds P.N."/>
            <person name="Hirsch C.D."/>
            <person name="Kianian S.F."/>
            <person name="Figueroa M."/>
        </authorList>
    </citation>
    <scope>NUCLEOTIDE SEQUENCE [LARGE SCALE GENOMIC DNA]</scope>
    <source>
        <strain evidence="1">12SD80</strain>
    </source>
</reference>
<protein>
    <submittedName>
        <fullName evidence="1">Uncharacterized protein</fullName>
    </submittedName>
</protein>
<evidence type="ECO:0000313" key="1">
    <source>
        <dbReference type="EMBL" id="PLW29583.1"/>
    </source>
</evidence>
<accession>A0A2N5TVR4</accession>
<sequence>MQVIACLGVTARAVSGPQPAHRADHAPPAAACSLSSRGLLTEQVTLYSVSMSRLAHRAGHGLFGEQVSALLTEQVTPHLGVHGLLGRGLTVGRDLLSEQAATSPSRS</sequence>
<evidence type="ECO:0000313" key="2">
    <source>
        <dbReference type="Proteomes" id="UP000235392"/>
    </source>
</evidence>
<dbReference type="AlphaFoldDB" id="A0A2N5TVR4"/>